<dbReference type="SUPFAM" id="SSF117782">
    <property type="entry name" value="YbjQ-like"/>
    <property type="match status" value="1"/>
</dbReference>
<evidence type="ECO:0000313" key="1">
    <source>
        <dbReference type="EMBL" id="CAB9530669.1"/>
    </source>
</evidence>
<dbReference type="EMBL" id="CAICTM010002980">
    <property type="protein sequence ID" value="CAB9530669.1"/>
    <property type="molecule type" value="Genomic_DNA"/>
</dbReference>
<sequence length="217" mass="23219">MGLSASRFATGGTLRGAYAPPLPGVAQPTKLDPEIKKYRLTVPQGKGAGDRMIVSIKGREVSVRIPDNFVTDGGGSRPIKPGDKFTFEWGDRDRVIASTLPTLPGSTVVEAKPILFANVSHAFFHARHNDQVEQTKMSKIVQGLMQEAQSILLQKTVEEGCNAVLSINCNVSTDSSGDNGNSKIVIVTMIGTPCVVMPLSQLPAVQAEVTVVPEMLY</sequence>
<protein>
    <submittedName>
        <fullName evidence="1">Uncharacterized protein</fullName>
    </submittedName>
</protein>
<accession>A0A9N8F4J5</accession>
<comment type="caution">
    <text evidence="1">The sequence shown here is derived from an EMBL/GenBank/DDBJ whole genome shotgun (WGS) entry which is preliminary data.</text>
</comment>
<proteinExistence type="predicted"/>
<dbReference type="InterPro" id="IPR035439">
    <property type="entry name" value="UPF0145_dom_sf"/>
</dbReference>
<dbReference type="OrthoDB" id="46563at2759"/>
<keyword evidence="2" id="KW-1185">Reference proteome</keyword>
<name>A0A9N8F4J5_9STRA</name>
<evidence type="ECO:0000313" key="2">
    <source>
        <dbReference type="Proteomes" id="UP001153069"/>
    </source>
</evidence>
<gene>
    <name evidence="1" type="ORF">SEMRO_2982_G341530.1</name>
</gene>
<organism evidence="1 2">
    <name type="scientific">Seminavis robusta</name>
    <dbReference type="NCBI Taxonomy" id="568900"/>
    <lineage>
        <taxon>Eukaryota</taxon>
        <taxon>Sar</taxon>
        <taxon>Stramenopiles</taxon>
        <taxon>Ochrophyta</taxon>
        <taxon>Bacillariophyta</taxon>
        <taxon>Bacillariophyceae</taxon>
        <taxon>Bacillariophycidae</taxon>
        <taxon>Naviculales</taxon>
        <taxon>Naviculaceae</taxon>
        <taxon>Seminavis</taxon>
    </lineage>
</organism>
<dbReference type="AlphaFoldDB" id="A0A9N8F4J5"/>
<reference evidence="1" key="1">
    <citation type="submission" date="2020-06" db="EMBL/GenBank/DDBJ databases">
        <authorList>
            <consortium name="Plant Systems Biology data submission"/>
        </authorList>
    </citation>
    <scope>NUCLEOTIDE SEQUENCE</scope>
    <source>
        <strain evidence="1">D6</strain>
    </source>
</reference>
<dbReference type="Proteomes" id="UP001153069">
    <property type="component" value="Unassembled WGS sequence"/>
</dbReference>